<sequence>MPDSSFIPPLHIHSESAATETNAGEPNTPHERRFERETHLSPLMTGTNISPISKTTTIFSNQASSMVGSTGSRRTSVTSAPPLTPHSAASNGEQSDDEELIDALMEWVGSDWGSSQEISGNSMNSSGKSGDEASVDREELIDAFIEWVDGDWSSSLAS</sequence>
<feature type="region of interest" description="Disordered" evidence="1">
    <location>
        <begin position="1"/>
        <end position="135"/>
    </location>
</feature>
<name>A0A4Q1BJH4_TREME</name>
<feature type="compositionally biased region" description="Low complexity" evidence="1">
    <location>
        <begin position="67"/>
        <end position="79"/>
    </location>
</feature>
<accession>A0A4Q1BJH4</accession>
<comment type="caution">
    <text evidence="2">The sequence shown here is derived from an EMBL/GenBank/DDBJ whole genome shotgun (WGS) entry which is preliminary data.</text>
</comment>
<gene>
    <name evidence="2" type="ORF">M231_04857</name>
</gene>
<reference evidence="2 3" key="1">
    <citation type="submission" date="2016-06" db="EMBL/GenBank/DDBJ databases">
        <title>Evolution of pathogenesis and genome organization in the Tremellales.</title>
        <authorList>
            <person name="Cuomo C."/>
            <person name="Litvintseva A."/>
            <person name="Heitman J."/>
            <person name="Chen Y."/>
            <person name="Sun S."/>
            <person name="Springer D."/>
            <person name="Dromer F."/>
            <person name="Young S."/>
            <person name="Zeng Q."/>
            <person name="Chapman S."/>
            <person name="Gujja S."/>
            <person name="Saif S."/>
            <person name="Birren B."/>
        </authorList>
    </citation>
    <scope>NUCLEOTIDE SEQUENCE [LARGE SCALE GENOMIC DNA]</scope>
    <source>
        <strain evidence="2 3">ATCC 28783</strain>
    </source>
</reference>
<feature type="compositionally biased region" description="Polar residues" evidence="1">
    <location>
        <begin position="16"/>
        <end position="25"/>
    </location>
</feature>
<evidence type="ECO:0000313" key="2">
    <source>
        <dbReference type="EMBL" id="RXK37859.1"/>
    </source>
</evidence>
<organism evidence="2 3">
    <name type="scientific">Tremella mesenterica</name>
    <name type="common">Jelly fungus</name>
    <dbReference type="NCBI Taxonomy" id="5217"/>
    <lineage>
        <taxon>Eukaryota</taxon>
        <taxon>Fungi</taxon>
        <taxon>Dikarya</taxon>
        <taxon>Basidiomycota</taxon>
        <taxon>Agaricomycotina</taxon>
        <taxon>Tremellomycetes</taxon>
        <taxon>Tremellales</taxon>
        <taxon>Tremellaceae</taxon>
        <taxon>Tremella</taxon>
    </lineage>
</organism>
<keyword evidence="3" id="KW-1185">Reference proteome</keyword>
<proteinExistence type="predicted"/>
<dbReference type="InParanoid" id="A0A4Q1BJH4"/>
<feature type="compositionally biased region" description="Basic and acidic residues" evidence="1">
    <location>
        <begin position="28"/>
        <end position="39"/>
    </location>
</feature>
<protein>
    <submittedName>
        <fullName evidence="2">Uncharacterized protein</fullName>
    </submittedName>
</protein>
<dbReference type="EMBL" id="SDIL01000058">
    <property type="protein sequence ID" value="RXK37859.1"/>
    <property type="molecule type" value="Genomic_DNA"/>
</dbReference>
<dbReference type="Proteomes" id="UP000289152">
    <property type="component" value="Unassembled WGS sequence"/>
</dbReference>
<dbReference type="AlphaFoldDB" id="A0A4Q1BJH4"/>
<evidence type="ECO:0000313" key="3">
    <source>
        <dbReference type="Proteomes" id="UP000289152"/>
    </source>
</evidence>
<dbReference type="VEuPathDB" id="FungiDB:TREMEDRAFT_66230"/>
<evidence type="ECO:0000256" key="1">
    <source>
        <dbReference type="SAM" id="MobiDB-lite"/>
    </source>
</evidence>
<feature type="compositionally biased region" description="Low complexity" evidence="1">
    <location>
        <begin position="119"/>
        <end position="128"/>
    </location>
</feature>
<feature type="compositionally biased region" description="Polar residues" evidence="1">
    <location>
        <begin position="44"/>
        <end position="66"/>
    </location>
</feature>